<feature type="compositionally biased region" description="Polar residues" evidence="12">
    <location>
        <begin position="317"/>
        <end position="331"/>
    </location>
</feature>
<dbReference type="GO" id="GO:0006783">
    <property type="term" value="P:heme biosynthetic process"/>
    <property type="evidence" value="ECO:0007669"/>
    <property type="project" value="UniProtKB-KW"/>
</dbReference>
<feature type="compositionally biased region" description="Polar residues" evidence="12">
    <location>
        <begin position="291"/>
        <end position="310"/>
    </location>
</feature>
<keyword evidence="6" id="KW-0285">Flavoprotein</keyword>
<evidence type="ECO:0000256" key="2">
    <source>
        <dbReference type="ARBA" id="ARBA00002600"/>
    </source>
</evidence>
<dbReference type="Gene3D" id="4.10.1000.30">
    <property type="match status" value="1"/>
</dbReference>
<feature type="region of interest" description="Disordered" evidence="12">
    <location>
        <begin position="265"/>
        <end position="333"/>
    </location>
</feature>
<feature type="compositionally biased region" description="Basic and acidic residues" evidence="12">
    <location>
        <begin position="161"/>
        <end position="170"/>
    </location>
</feature>
<comment type="function">
    <text evidence="2">Catalyzes the 6-electron oxidation of protoporphyrinogen-IX to form protoporphyrin-IX.</text>
</comment>
<evidence type="ECO:0000256" key="12">
    <source>
        <dbReference type="SAM" id="MobiDB-lite"/>
    </source>
</evidence>
<dbReference type="FunFam" id="3.50.50.60:FF:000193">
    <property type="entry name" value="Protoporphyrinogen oxidase"/>
    <property type="match status" value="1"/>
</dbReference>
<evidence type="ECO:0000313" key="15">
    <source>
        <dbReference type="EMBL" id="MDI1489876.1"/>
    </source>
</evidence>
<evidence type="ECO:0000256" key="5">
    <source>
        <dbReference type="ARBA" id="ARBA00012867"/>
    </source>
</evidence>
<dbReference type="EC" id="1.3.3.4" evidence="5"/>
<evidence type="ECO:0000256" key="4">
    <source>
        <dbReference type="ARBA" id="ARBA00010551"/>
    </source>
</evidence>
<dbReference type="NCBIfam" id="TIGR00562">
    <property type="entry name" value="proto_IX_ox"/>
    <property type="match status" value="1"/>
</dbReference>
<dbReference type="InterPro" id="IPR002937">
    <property type="entry name" value="Amino_oxidase"/>
</dbReference>
<comment type="cofactor">
    <cofactor evidence="1">
        <name>FAD</name>
        <dbReference type="ChEBI" id="CHEBI:57692"/>
    </cofactor>
</comment>
<evidence type="ECO:0000256" key="1">
    <source>
        <dbReference type="ARBA" id="ARBA00001974"/>
    </source>
</evidence>
<dbReference type="PANTHER" id="PTHR42923">
    <property type="entry name" value="PROTOPORPHYRINOGEN OXIDASE"/>
    <property type="match status" value="1"/>
</dbReference>
<dbReference type="InterPro" id="IPR036188">
    <property type="entry name" value="FAD/NAD-bd_sf"/>
</dbReference>
<proteinExistence type="inferred from homology"/>
<keyword evidence="9" id="KW-0350">Heme biosynthesis</keyword>
<evidence type="ECO:0000256" key="10">
    <source>
        <dbReference type="ARBA" id="ARBA00023244"/>
    </source>
</evidence>
<dbReference type="InterPro" id="IPR004572">
    <property type="entry name" value="Protoporphyrinogen_oxidase"/>
</dbReference>
<evidence type="ECO:0000313" key="16">
    <source>
        <dbReference type="Proteomes" id="UP001161017"/>
    </source>
</evidence>
<dbReference type="PANTHER" id="PTHR42923:SF3">
    <property type="entry name" value="PROTOPORPHYRINOGEN OXIDASE"/>
    <property type="match status" value="1"/>
</dbReference>
<feature type="compositionally biased region" description="Low complexity" evidence="12">
    <location>
        <begin position="211"/>
        <end position="221"/>
    </location>
</feature>
<dbReference type="GO" id="GO:0004729">
    <property type="term" value="F:oxygen-dependent protoporphyrinogen oxidase activity"/>
    <property type="evidence" value="ECO:0007669"/>
    <property type="project" value="UniProtKB-EC"/>
</dbReference>
<comment type="caution">
    <text evidence="15">The sequence shown here is derived from an EMBL/GenBank/DDBJ whole genome shotgun (WGS) entry which is preliminary data.</text>
</comment>
<keyword evidence="10" id="KW-0627">Porphyrin biosynthesis</keyword>
<accession>A0AA43QNS2</accession>
<comment type="catalytic activity">
    <reaction evidence="11">
        <text>protoporphyrinogen IX + 3 O2 = protoporphyrin IX + 3 H2O2</text>
        <dbReference type="Rhea" id="RHEA:25576"/>
        <dbReference type="ChEBI" id="CHEBI:15379"/>
        <dbReference type="ChEBI" id="CHEBI:16240"/>
        <dbReference type="ChEBI" id="CHEBI:57306"/>
        <dbReference type="ChEBI" id="CHEBI:57307"/>
        <dbReference type="EC" id="1.3.3.4"/>
    </reaction>
</comment>
<keyword evidence="8" id="KW-0560">Oxidoreductase</keyword>
<keyword evidence="7" id="KW-0274">FAD</keyword>
<evidence type="ECO:0000256" key="3">
    <source>
        <dbReference type="ARBA" id="ARBA00005073"/>
    </source>
</evidence>
<dbReference type="FunFam" id="4.10.1000.40:FF:000002">
    <property type="entry name" value="Nuclear polyadenylated RNA-binding protein Nab2"/>
    <property type="match status" value="1"/>
</dbReference>
<evidence type="ECO:0000256" key="8">
    <source>
        <dbReference type="ARBA" id="ARBA00023002"/>
    </source>
</evidence>
<keyword evidence="16" id="KW-1185">Reference proteome</keyword>
<dbReference type="InterPro" id="IPR055046">
    <property type="entry name" value="Nab2-like_Znf-CCCH"/>
</dbReference>
<name>A0AA43QNS2_9LECA</name>
<dbReference type="Pfam" id="PF22683">
    <property type="entry name" value="Nab2-like_zf-CCCH"/>
    <property type="match status" value="1"/>
</dbReference>
<feature type="domain" description="Nab2-like CCCH zinc finger" evidence="14">
    <location>
        <begin position="441"/>
        <end position="460"/>
    </location>
</feature>
<dbReference type="InterPro" id="IPR050464">
    <property type="entry name" value="Zeta_carotene_desat/Oxidored"/>
</dbReference>
<evidence type="ECO:0000259" key="14">
    <source>
        <dbReference type="Pfam" id="PF22683"/>
    </source>
</evidence>
<dbReference type="GO" id="GO:0005743">
    <property type="term" value="C:mitochondrial inner membrane"/>
    <property type="evidence" value="ECO:0007669"/>
    <property type="project" value="TreeGrafter"/>
</dbReference>
<dbReference type="FunFam" id="4.10.1000.30:FF:000002">
    <property type="entry name" value="Nuclear polyadenylated RNA-binding protein Nab2"/>
    <property type="match status" value="1"/>
</dbReference>
<sequence length="1059" mass="115947">MAVDVALNTPLADALGNAVQTKLIETGWASGDLDDSALGEYIILMLVNGKTQEQIAAELSTDLLSLPPEDKKPTEFASWLFDQAELLNQQLNQVTLGHEQGASIRGAAARQAGEGGSADATMSEAMEDVQDGAIPTGPKSMRSGSRPGVGNKRMIGQLSKAMDRSNETSLHRVRPQQGTERINTHGRQTPKGPRSDPPRGPRMQPNGRPMGGQNANMANGGMMQMTPQQQMQLMAMFEQQAQMMAQIMPPQMQGMVQPAINPAFQNGGGQPQGRSLFDRVEGNPHRPNAYNPRNGNTFSSPRKSQTTNGDHQMGNDDISSSMEVESSQPNENPHETVCKFNLKCTKKDCPFAHQSPAAPIGTTIDVNDTCPFGAACKNKKCVGRHPSPFQRVAHASEQDCKFFPNCTNATCPFRHPTMPMCKNGADCNREGCKFTHVRIMCKFNPCLNPECPYKHAEGQKRGKYGDKVWTAEQEKEHVSERKFIDDNMGEEELVVGEPAEAAEGAVDNQGQGGSQHSAEPEITDVAVIGGGITGLSTAYYLSKALPKSARIVLFEGSSRLGGWLSSTSVDVGNGKVIFEGGPRTLRPSVPNGLITLELVRDLGLSPRLLSTAKSSVAAQNRFIYYPDHLVRLPSSGTSILKRIGTIWREPLFDNAISNTLSEVTRPRRPDGLVDESIGSFISRRFGRDVADNIVSAVFHGIYAGDIYKLSAKTILPSLWHIEGRHGSIMRGMLDQMFGGLRPVSDADFDTIRDHQNPLYGADQYLEEGARKSSVFTFKGGLGELGDRLEERLEEAPNVSLCKNTFVNDLKLNFQTEGSKVEFTTQDASSQSKSERWEFNHVVSTTSSTALANQIQDEDVSKNLNMTPFVTVMVVNLFYSDPNILPVHGFGYLLPRSLPFEQNPEMALGVIFDTDATIGQDVVEGTKVTVMLGGHWWDGWTEYPDEEEGSRMAKAILRRHLSIDTKPKAIRVSLQKNCIPQYVVGHEERMADLSQTLEQKFSGRLRVAGNSYTGVGLNDCVRAARDTVQGLVDGRAKTGLDGFIGGRKWSWWPPDMAKTT</sequence>
<feature type="compositionally biased region" description="Polar residues" evidence="12">
    <location>
        <begin position="176"/>
        <end position="187"/>
    </location>
</feature>
<gene>
    <name evidence="15" type="primary">HEM14</name>
    <name evidence="15" type="ORF">OHK93_001075</name>
</gene>
<dbReference type="InterPro" id="IPR043094">
    <property type="entry name" value="Nab2/ZC3H14_N_sf"/>
</dbReference>
<dbReference type="Proteomes" id="UP001161017">
    <property type="component" value="Unassembled WGS sequence"/>
</dbReference>
<reference evidence="15" key="1">
    <citation type="journal article" date="2023" name="Genome Biol. Evol.">
        <title>First Whole Genome Sequence and Flow Cytometry Genome Size Data for the Lichen-Forming Fungus Ramalina farinacea (Ascomycota).</title>
        <authorList>
            <person name="Llewellyn T."/>
            <person name="Mian S."/>
            <person name="Hill R."/>
            <person name="Leitch I.J."/>
            <person name="Gaya E."/>
        </authorList>
    </citation>
    <scope>NUCLEOTIDE SEQUENCE</scope>
    <source>
        <strain evidence="15">LIQ254RAFAR</strain>
    </source>
</reference>
<dbReference type="Gene3D" id="3.50.50.60">
    <property type="entry name" value="FAD/NAD(P)-binding domain"/>
    <property type="match status" value="1"/>
</dbReference>
<dbReference type="Pfam" id="PF01593">
    <property type="entry name" value="Amino_oxidase"/>
    <property type="match status" value="1"/>
</dbReference>
<dbReference type="AlphaFoldDB" id="A0AA43QNS2"/>
<dbReference type="FunFam" id="1.10.340.40:FF:000001">
    <property type="entry name" value="Nuclear polyadenylated RNA-binding protein nab2"/>
    <property type="match status" value="1"/>
</dbReference>
<protein>
    <recommendedName>
        <fullName evidence="5">protoporphyrinogen oxidase</fullName>
        <ecNumber evidence="5">1.3.3.4</ecNumber>
    </recommendedName>
</protein>
<evidence type="ECO:0000256" key="7">
    <source>
        <dbReference type="ARBA" id="ARBA00022827"/>
    </source>
</evidence>
<evidence type="ECO:0000256" key="6">
    <source>
        <dbReference type="ARBA" id="ARBA00022630"/>
    </source>
</evidence>
<dbReference type="SUPFAM" id="SSF54373">
    <property type="entry name" value="FAD-linked reductases, C-terminal domain"/>
    <property type="match status" value="1"/>
</dbReference>
<evidence type="ECO:0000256" key="9">
    <source>
        <dbReference type="ARBA" id="ARBA00023133"/>
    </source>
</evidence>
<dbReference type="Gene3D" id="1.10.340.40">
    <property type="entry name" value="Nuclear abundant poly(A) RNA-bind protein 2, N-terminal domain"/>
    <property type="match status" value="1"/>
</dbReference>
<dbReference type="Pfam" id="PF14608">
    <property type="entry name" value="zf-CCCH_2"/>
    <property type="match status" value="3"/>
</dbReference>
<evidence type="ECO:0000259" key="13">
    <source>
        <dbReference type="Pfam" id="PF01593"/>
    </source>
</evidence>
<comment type="similarity">
    <text evidence="4">Belongs to the protoporphyrinogen/coproporphyrinogen oxidase family. Protoporphyrinogen oxidase subfamily.</text>
</comment>
<comment type="pathway">
    <text evidence="3">Porphyrin-containing compound metabolism; protoporphyrin-IX biosynthesis; protoporphyrin-IX from protoporphyrinogen-IX: step 1/1.</text>
</comment>
<dbReference type="EMBL" id="JAPUFD010000010">
    <property type="protein sequence ID" value="MDI1489876.1"/>
    <property type="molecule type" value="Genomic_DNA"/>
</dbReference>
<feature type="domain" description="Amine oxidase" evidence="13">
    <location>
        <begin position="532"/>
        <end position="1028"/>
    </location>
</feature>
<dbReference type="Gene3D" id="4.10.1000.40">
    <property type="match status" value="1"/>
</dbReference>
<feature type="region of interest" description="Disordered" evidence="12">
    <location>
        <begin position="131"/>
        <end position="221"/>
    </location>
</feature>
<dbReference type="SUPFAM" id="SSF51905">
    <property type="entry name" value="FAD/NAD(P)-binding domain"/>
    <property type="match status" value="1"/>
</dbReference>
<organism evidence="15 16">
    <name type="scientific">Ramalina farinacea</name>
    <dbReference type="NCBI Taxonomy" id="258253"/>
    <lineage>
        <taxon>Eukaryota</taxon>
        <taxon>Fungi</taxon>
        <taxon>Dikarya</taxon>
        <taxon>Ascomycota</taxon>
        <taxon>Pezizomycotina</taxon>
        <taxon>Lecanoromycetes</taxon>
        <taxon>OSLEUM clade</taxon>
        <taxon>Lecanoromycetidae</taxon>
        <taxon>Lecanorales</taxon>
        <taxon>Lecanorineae</taxon>
        <taxon>Ramalinaceae</taxon>
        <taxon>Ramalina</taxon>
    </lineage>
</organism>
<evidence type="ECO:0000256" key="11">
    <source>
        <dbReference type="ARBA" id="ARBA00047554"/>
    </source>
</evidence>